<organism evidence="4">
    <name type="scientific">marine metagenome</name>
    <dbReference type="NCBI Taxonomy" id="408172"/>
    <lineage>
        <taxon>unclassified sequences</taxon>
        <taxon>metagenomes</taxon>
        <taxon>ecological metagenomes</taxon>
    </lineage>
</organism>
<evidence type="ECO:0000256" key="1">
    <source>
        <dbReference type="ARBA" id="ARBA00022898"/>
    </source>
</evidence>
<dbReference type="Pfam" id="PF01168">
    <property type="entry name" value="Ala_racemase_N"/>
    <property type="match status" value="1"/>
</dbReference>
<dbReference type="PANTHER" id="PTHR10146">
    <property type="entry name" value="PROLINE SYNTHETASE CO-TRANSCRIBED BACTERIAL HOMOLOG PROTEIN"/>
    <property type="match status" value="1"/>
</dbReference>
<keyword evidence="1" id="KW-0663">Pyridoxal phosphate</keyword>
<reference evidence="4" key="1">
    <citation type="submission" date="2018-05" db="EMBL/GenBank/DDBJ databases">
        <authorList>
            <person name="Lanie J.A."/>
            <person name="Ng W.-L."/>
            <person name="Kazmierczak K.M."/>
            <person name="Andrzejewski T.M."/>
            <person name="Davidsen T.M."/>
            <person name="Wayne K.J."/>
            <person name="Tettelin H."/>
            <person name="Glass J.I."/>
            <person name="Rusch D."/>
            <person name="Podicherti R."/>
            <person name="Tsui H.-C.T."/>
            <person name="Winkler M.E."/>
        </authorList>
    </citation>
    <scope>NUCLEOTIDE SEQUENCE</scope>
</reference>
<protein>
    <recommendedName>
        <fullName evidence="3">Alanine racemase N-terminal domain-containing protein</fullName>
    </recommendedName>
</protein>
<dbReference type="Gene3D" id="3.20.20.10">
    <property type="entry name" value="Alanine racemase"/>
    <property type="match status" value="1"/>
</dbReference>
<dbReference type="InterPro" id="IPR029066">
    <property type="entry name" value="PLP-binding_barrel"/>
</dbReference>
<evidence type="ECO:0000313" key="4">
    <source>
        <dbReference type="EMBL" id="SVC73572.1"/>
    </source>
</evidence>
<proteinExistence type="predicted"/>
<dbReference type="PANTHER" id="PTHR10146:SF14">
    <property type="entry name" value="PYRIDOXAL PHOSPHATE HOMEOSTASIS PROTEIN"/>
    <property type="match status" value="1"/>
</dbReference>
<gene>
    <name evidence="4" type="ORF">METZ01_LOCUS326426</name>
</gene>
<evidence type="ECO:0000259" key="3">
    <source>
        <dbReference type="Pfam" id="PF01168"/>
    </source>
</evidence>
<feature type="coiled-coil region" evidence="2">
    <location>
        <begin position="86"/>
        <end position="113"/>
    </location>
</feature>
<dbReference type="AlphaFoldDB" id="A0A382PNK7"/>
<evidence type="ECO:0000256" key="2">
    <source>
        <dbReference type="SAM" id="Coils"/>
    </source>
</evidence>
<dbReference type="SUPFAM" id="SSF51419">
    <property type="entry name" value="PLP-binding barrel"/>
    <property type="match status" value="1"/>
</dbReference>
<dbReference type="InterPro" id="IPR001608">
    <property type="entry name" value="Ala_racemase_N"/>
</dbReference>
<feature type="non-terminal residue" evidence="4">
    <location>
        <position position="1"/>
    </location>
</feature>
<feature type="domain" description="Alanine racemase N-terminal" evidence="3">
    <location>
        <begin position="13"/>
        <end position="141"/>
    </location>
</feature>
<dbReference type="EMBL" id="UINC01107873">
    <property type="protein sequence ID" value="SVC73572.1"/>
    <property type="molecule type" value="Genomic_DNA"/>
</dbReference>
<feature type="non-terminal residue" evidence="4">
    <location>
        <position position="142"/>
    </location>
</feature>
<dbReference type="GO" id="GO:0030170">
    <property type="term" value="F:pyridoxal phosphate binding"/>
    <property type="evidence" value="ECO:0007669"/>
    <property type="project" value="InterPro"/>
</dbReference>
<name>A0A382PNK7_9ZZZZ</name>
<accession>A0A382PNK7</accession>
<sequence length="142" mass="15919">VGKAVDLFDAIDSIDSLKLARRLNRLMMEPHSKYESLLQVNTGQDSAKHGFHPEKIETLLEALELKNLGVKGLMTIGALTNDETTIRKTFQKLKQLKERLNKHLSKESQLTELSMGMSSNYEMAVEEGATMVRIGTALFGER</sequence>
<dbReference type="InterPro" id="IPR011078">
    <property type="entry name" value="PyrdxlP_homeostasis"/>
</dbReference>
<keyword evidence="2" id="KW-0175">Coiled coil</keyword>
<dbReference type="NCBIfam" id="TIGR00044">
    <property type="entry name" value="YggS family pyridoxal phosphate-dependent enzyme"/>
    <property type="match status" value="1"/>
</dbReference>